<evidence type="ECO:0000313" key="4">
    <source>
        <dbReference type="EMBL" id="PCD76716.1"/>
    </source>
</evidence>
<dbReference type="InterPro" id="IPR052706">
    <property type="entry name" value="Membrane-Transporter-like"/>
</dbReference>
<dbReference type="PANTHER" id="PTHR43310">
    <property type="entry name" value="SULFATE TRANSPORTER YBAR-RELATED"/>
    <property type="match status" value="1"/>
</dbReference>
<dbReference type="EMBL" id="NTJD01000004">
    <property type="protein sequence ID" value="PCD76716.1"/>
    <property type="molecule type" value="Genomic_DNA"/>
</dbReference>
<sequence>MTPLRDGATHIPKTILAGLIAGVLVSFYAISFSFLIFAHAAPGAIPIGFWINFSGQTVAAVIAVVAWHKSNMIWQAQSIVVVTLAGIAARYAASEPALSEAQITALILAAVMLATAATGLVMLIVGWTQSARFVKNVPFPVVSGFLTATGVLLLINAAGLVLPRHPGWAELLAPETLARWSLPTLLAGAIVVLRAYRGIEISVPLAAAAVAGVTYLVGAFSDGGLPAALHSGMFLQSQVPLGTRISLPSLDLFEAFPLAVFLREVPNLLVVAVLSLLGMLLNLSAAELSSRRTVDLDAEVRRAGLSNLLAGMTGGIVAYQSATLSFLSRELAPNAGRLLPITAGLTAVAIGAFGVPYLAYVPAALIVFLLSYLGFGLLQRWFVSELPRLTSGDIITIVVIVAITLLHSLLLAVIVGVALAALNFTISYSRLPIFRSRSTGEIKRSTTERSAEAEKILDQTGKATLIYELQGYLFFGTVTRMYKEVRQDLEQSEVGIRHVILDFRRVLGTEVSATLMVVRLARSIRENGAKLIVTALPEALTREQELGGEDIADHSFATLNEALTWVEDLMLGEVQPGDRPDETIGTLLDRIERDVPGVSFPTTDLAAGTDVFRAGDAPDGFVCVETGRLVALTAGRAGRDVQIASYLPGAIVGEMAVFTGAGRSATVRARTDAVVRRVPQAALDTLRRERPDMAAELLSILGKRMAARLSRTTAQLYSQ</sequence>
<feature type="transmembrane region" description="Helical" evidence="1">
    <location>
        <begin position="394"/>
        <end position="422"/>
    </location>
</feature>
<feature type="transmembrane region" description="Helical" evidence="1">
    <location>
        <begin position="268"/>
        <end position="285"/>
    </location>
</feature>
<dbReference type="PROSITE" id="PS50801">
    <property type="entry name" value="STAS"/>
    <property type="match status" value="1"/>
</dbReference>
<dbReference type="Gene3D" id="2.60.120.10">
    <property type="entry name" value="Jelly Rolls"/>
    <property type="match status" value="1"/>
</dbReference>
<keyword evidence="5" id="KW-1185">Reference proteome</keyword>
<dbReference type="Pfam" id="PF00027">
    <property type="entry name" value="cNMP_binding"/>
    <property type="match status" value="1"/>
</dbReference>
<evidence type="ECO:0000259" key="2">
    <source>
        <dbReference type="PROSITE" id="PS50042"/>
    </source>
</evidence>
<dbReference type="AlphaFoldDB" id="A0A2A4CRG3"/>
<dbReference type="InterPro" id="IPR000595">
    <property type="entry name" value="cNMP-bd_dom"/>
</dbReference>
<dbReference type="CDD" id="cd00038">
    <property type="entry name" value="CAP_ED"/>
    <property type="match status" value="1"/>
</dbReference>
<protein>
    <recommendedName>
        <fullName evidence="6">Sulfate permease</fullName>
    </recommendedName>
</protein>
<dbReference type="SMART" id="SM00100">
    <property type="entry name" value="cNMP"/>
    <property type="match status" value="1"/>
</dbReference>
<dbReference type="SUPFAM" id="SSF52091">
    <property type="entry name" value="SpoIIaa-like"/>
    <property type="match status" value="1"/>
</dbReference>
<comment type="caution">
    <text evidence="4">The sequence shown here is derived from an EMBL/GenBank/DDBJ whole genome shotgun (WGS) entry which is preliminary data.</text>
</comment>
<dbReference type="InterPro" id="IPR014710">
    <property type="entry name" value="RmlC-like_jellyroll"/>
</dbReference>
<reference evidence="4 5" key="1">
    <citation type="submission" date="2017-09" db="EMBL/GenBank/DDBJ databases">
        <title>A multilocus sequence analysis scheme for characterization of bacteria in the genus Thioclava.</title>
        <authorList>
            <person name="Liu Y."/>
            <person name="Shao Z."/>
        </authorList>
    </citation>
    <scope>NUCLEOTIDE SEQUENCE [LARGE SCALE GENOMIC DNA]</scope>
    <source>
        <strain evidence="4 5">CAU 1312</strain>
    </source>
</reference>
<feature type="transmembrane region" description="Helical" evidence="1">
    <location>
        <begin position="15"/>
        <end position="41"/>
    </location>
</feature>
<keyword evidence="1" id="KW-0472">Membrane</keyword>
<dbReference type="InterPro" id="IPR002645">
    <property type="entry name" value="STAS_dom"/>
</dbReference>
<proteinExistence type="predicted"/>
<name>A0A2A4CRG3_9RHOB</name>
<feature type="transmembrane region" description="Helical" evidence="1">
    <location>
        <begin position="177"/>
        <end position="196"/>
    </location>
</feature>
<keyword evidence="1" id="KW-0812">Transmembrane</keyword>
<dbReference type="PROSITE" id="PS50042">
    <property type="entry name" value="CNMP_BINDING_3"/>
    <property type="match status" value="1"/>
</dbReference>
<evidence type="ECO:0008006" key="6">
    <source>
        <dbReference type="Google" id="ProtNLM"/>
    </source>
</evidence>
<evidence type="ECO:0000313" key="5">
    <source>
        <dbReference type="Proteomes" id="UP000243507"/>
    </source>
</evidence>
<dbReference type="InterPro" id="IPR036513">
    <property type="entry name" value="STAS_dom_sf"/>
</dbReference>
<feature type="transmembrane region" description="Helical" evidence="1">
    <location>
        <begin position="47"/>
        <end position="67"/>
    </location>
</feature>
<gene>
    <name evidence="4" type="ORF">CLN94_06285</name>
</gene>
<dbReference type="CDD" id="cd07042">
    <property type="entry name" value="STAS_SulP_like_sulfate_transporter"/>
    <property type="match status" value="1"/>
</dbReference>
<feature type="transmembrane region" description="Helical" evidence="1">
    <location>
        <begin position="363"/>
        <end position="382"/>
    </location>
</feature>
<organism evidence="4 5">
    <name type="scientific">Pseudothioclava arenosa</name>
    <dbReference type="NCBI Taxonomy" id="1795308"/>
    <lineage>
        <taxon>Bacteria</taxon>
        <taxon>Pseudomonadati</taxon>
        <taxon>Pseudomonadota</taxon>
        <taxon>Alphaproteobacteria</taxon>
        <taxon>Rhodobacterales</taxon>
        <taxon>Paracoccaceae</taxon>
        <taxon>Pseudothioclava</taxon>
    </lineage>
</organism>
<feature type="domain" description="STAS" evidence="3">
    <location>
        <begin position="465"/>
        <end position="566"/>
    </location>
</feature>
<feature type="transmembrane region" description="Helical" evidence="1">
    <location>
        <begin position="305"/>
        <end position="326"/>
    </location>
</feature>
<dbReference type="Pfam" id="PF01740">
    <property type="entry name" value="STAS"/>
    <property type="match status" value="1"/>
</dbReference>
<evidence type="ECO:0000259" key="3">
    <source>
        <dbReference type="PROSITE" id="PS50801"/>
    </source>
</evidence>
<feature type="transmembrane region" description="Helical" evidence="1">
    <location>
        <begin position="203"/>
        <end position="221"/>
    </location>
</feature>
<evidence type="ECO:0000256" key="1">
    <source>
        <dbReference type="SAM" id="Phobius"/>
    </source>
</evidence>
<dbReference type="Proteomes" id="UP000243507">
    <property type="component" value="Unassembled WGS sequence"/>
</dbReference>
<dbReference type="InterPro" id="IPR018490">
    <property type="entry name" value="cNMP-bd_dom_sf"/>
</dbReference>
<feature type="transmembrane region" description="Helical" evidence="1">
    <location>
        <begin position="338"/>
        <end position="357"/>
    </location>
</feature>
<dbReference type="PROSITE" id="PS00889">
    <property type="entry name" value="CNMP_BINDING_2"/>
    <property type="match status" value="1"/>
</dbReference>
<dbReference type="PANTHER" id="PTHR43310:SF1">
    <property type="entry name" value="SULFATE TRANSPORTER YBAR-RELATED"/>
    <property type="match status" value="1"/>
</dbReference>
<feature type="domain" description="Cyclic nucleotide-binding" evidence="2">
    <location>
        <begin position="605"/>
        <end position="704"/>
    </location>
</feature>
<dbReference type="Gene3D" id="3.30.750.24">
    <property type="entry name" value="STAS domain"/>
    <property type="match status" value="1"/>
</dbReference>
<dbReference type="InterPro" id="IPR018488">
    <property type="entry name" value="cNMP-bd_CS"/>
</dbReference>
<accession>A0A2A4CRG3</accession>
<feature type="transmembrane region" description="Helical" evidence="1">
    <location>
        <begin position="139"/>
        <end position="162"/>
    </location>
</feature>
<feature type="transmembrane region" description="Helical" evidence="1">
    <location>
        <begin position="105"/>
        <end position="127"/>
    </location>
</feature>
<dbReference type="OrthoDB" id="9771198at2"/>
<dbReference type="SUPFAM" id="SSF51206">
    <property type="entry name" value="cAMP-binding domain-like"/>
    <property type="match status" value="1"/>
</dbReference>
<keyword evidence="1" id="KW-1133">Transmembrane helix</keyword>